<reference evidence="7" key="1">
    <citation type="submission" date="2022-07" db="EMBL/GenBank/DDBJ databases">
        <title>Fungi with potential for degradation of polypropylene.</title>
        <authorList>
            <person name="Gostincar C."/>
        </authorList>
    </citation>
    <scope>NUCLEOTIDE SEQUENCE</scope>
    <source>
        <strain evidence="7">EXF-13308</strain>
    </source>
</reference>
<dbReference type="Pfam" id="PF01494">
    <property type="entry name" value="FAD_binding_3"/>
    <property type="match status" value="2"/>
</dbReference>
<keyword evidence="4" id="KW-0503">Monooxygenase</keyword>
<evidence type="ECO:0000313" key="7">
    <source>
        <dbReference type="EMBL" id="KAJ9149481.1"/>
    </source>
</evidence>
<feature type="domain" description="FAD-binding" evidence="6">
    <location>
        <begin position="6"/>
        <end position="205"/>
    </location>
</feature>
<dbReference type="PANTHER" id="PTHR46972">
    <property type="entry name" value="MONOOXYGENASE ASQM-RELATED"/>
    <property type="match status" value="1"/>
</dbReference>
<dbReference type="Proteomes" id="UP001174694">
    <property type="component" value="Unassembled WGS sequence"/>
</dbReference>
<sequence length="435" mass="46426">MTALRIAIIGAGPAGCTLARLLSLSPVPIDVTVFEGEASIDFRDQGGTLDLHTATGLAALKEAGLWDKFLAHARYEGESLLFTDKDLKIYFQIKPSKPDGSKVGGQRPEIDRADLRRILLESLPEGIVRWGRRLRRVEAGDGDGGTSAVSLVFDDEIVSGFDLVVGADGAWSKVRPLLRDEQPAFAGVGAHGLTIVDAARAAPEVHATVRGGSVFAHADGVRLALQQLGDGSVGIHASMRKESADWAQTCGYDVGSLAAVKEALLGEGGPLAGWHPTFREAVAKADGRCEARSLYMLPVGFSWPHRRGATLVGDAAHLMTPFAGEGVNLAMDDARRLAGAIIGAAEAVKRDGKKDLTAELDGAVEAFEKDMFTRAAKVAKLTDDLRKLWMFTPDVPDSVIVDAMTLHVKFSSPAIVHPFVAAAVHGYFFVQKFLR</sequence>
<evidence type="ECO:0000313" key="8">
    <source>
        <dbReference type="Proteomes" id="UP001174694"/>
    </source>
</evidence>
<dbReference type="SUPFAM" id="SSF51905">
    <property type="entry name" value="FAD/NAD(P)-binding domain"/>
    <property type="match status" value="1"/>
</dbReference>
<evidence type="ECO:0000256" key="4">
    <source>
        <dbReference type="ARBA" id="ARBA00023033"/>
    </source>
</evidence>
<accession>A0AA38RJJ5</accession>
<dbReference type="AlphaFoldDB" id="A0AA38RJJ5"/>
<keyword evidence="3" id="KW-0560">Oxidoreductase</keyword>
<keyword evidence="8" id="KW-1185">Reference proteome</keyword>
<evidence type="ECO:0000256" key="1">
    <source>
        <dbReference type="ARBA" id="ARBA00022630"/>
    </source>
</evidence>
<protein>
    <submittedName>
        <fullName evidence="7">Tetracycline resistance protein from transposon</fullName>
    </submittedName>
</protein>
<keyword evidence="2" id="KW-0274">FAD</keyword>
<evidence type="ECO:0000259" key="6">
    <source>
        <dbReference type="Pfam" id="PF01494"/>
    </source>
</evidence>
<feature type="signal peptide" evidence="5">
    <location>
        <begin position="1"/>
        <end position="19"/>
    </location>
</feature>
<comment type="caution">
    <text evidence="7">The sequence shown here is derived from an EMBL/GenBank/DDBJ whole genome shotgun (WGS) entry which is preliminary data.</text>
</comment>
<dbReference type="PRINTS" id="PR00420">
    <property type="entry name" value="RNGMNOXGNASE"/>
</dbReference>
<proteinExistence type="predicted"/>
<keyword evidence="5" id="KW-0732">Signal</keyword>
<evidence type="ECO:0000256" key="5">
    <source>
        <dbReference type="SAM" id="SignalP"/>
    </source>
</evidence>
<dbReference type="InterPro" id="IPR002938">
    <property type="entry name" value="FAD-bd"/>
</dbReference>
<keyword evidence="1" id="KW-0285">Flavoprotein</keyword>
<dbReference type="InterPro" id="IPR036188">
    <property type="entry name" value="FAD/NAD-bd_sf"/>
</dbReference>
<evidence type="ECO:0000256" key="3">
    <source>
        <dbReference type="ARBA" id="ARBA00023002"/>
    </source>
</evidence>
<gene>
    <name evidence="7" type="ORF">NKR23_g4377</name>
</gene>
<dbReference type="Gene3D" id="3.50.50.60">
    <property type="entry name" value="FAD/NAD(P)-binding domain"/>
    <property type="match status" value="1"/>
</dbReference>
<dbReference type="EMBL" id="JANBVO010000010">
    <property type="protein sequence ID" value="KAJ9149481.1"/>
    <property type="molecule type" value="Genomic_DNA"/>
</dbReference>
<feature type="chain" id="PRO_5041416103" evidence="5">
    <location>
        <begin position="20"/>
        <end position="435"/>
    </location>
</feature>
<organism evidence="7 8">
    <name type="scientific">Pleurostoma richardsiae</name>
    <dbReference type="NCBI Taxonomy" id="41990"/>
    <lineage>
        <taxon>Eukaryota</taxon>
        <taxon>Fungi</taxon>
        <taxon>Dikarya</taxon>
        <taxon>Ascomycota</taxon>
        <taxon>Pezizomycotina</taxon>
        <taxon>Sordariomycetes</taxon>
        <taxon>Sordariomycetidae</taxon>
        <taxon>Calosphaeriales</taxon>
        <taxon>Pleurostomataceae</taxon>
        <taxon>Pleurostoma</taxon>
    </lineage>
</organism>
<feature type="domain" description="FAD-binding" evidence="6">
    <location>
        <begin position="311"/>
        <end position="342"/>
    </location>
</feature>
<dbReference type="GO" id="GO:0004497">
    <property type="term" value="F:monooxygenase activity"/>
    <property type="evidence" value="ECO:0007669"/>
    <property type="project" value="UniProtKB-KW"/>
</dbReference>
<evidence type="ECO:0000256" key="2">
    <source>
        <dbReference type="ARBA" id="ARBA00022827"/>
    </source>
</evidence>
<name>A0AA38RJJ5_9PEZI</name>
<dbReference type="GO" id="GO:0071949">
    <property type="term" value="F:FAD binding"/>
    <property type="evidence" value="ECO:0007669"/>
    <property type="project" value="InterPro"/>
</dbReference>
<dbReference type="PANTHER" id="PTHR46972:SF1">
    <property type="entry name" value="FAD DEPENDENT OXIDOREDUCTASE DOMAIN-CONTAINING PROTEIN"/>
    <property type="match status" value="1"/>
</dbReference>